<evidence type="ECO:0000313" key="4">
    <source>
        <dbReference type="Proteomes" id="UP001516023"/>
    </source>
</evidence>
<gene>
    <name evidence="3" type="ORF">HJC23_008781</name>
</gene>
<dbReference type="PANTHER" id="PTHR23092">
    <property type="entry name" value="POLY(A) RNA POLYMERASE"/>
    <property type="match status" value="1"/>
</dbReference>
<dbReference type="GO" id="GO:1990817">
    <property type="term" value="F:poly(A) RNA polymerase activity"/>
    <property type="evidence" value="ECO:0007669"/>
    <property type="project" value="UniProtKB-ARBA"/>
</dbReference>
<dbReference type="Gene3D" id="3.30.460.10">
    <property type="entry name" value="Beta Polymerase, domain 2"/>
    <property type="match status" value="1"/>
</dbReference>
<feature type="compositionally biased region" description="Basic residues" evidence="2">
    <location>
        <begin position="737"/>
        <end position="763"/>
    </location>
</feature>
<feature type="compositionally biased region" description="Polar residues" evidence="2">
    <location>
        <begin position="1753"/>
        <end position="1771"/>
    </location>
</feature>
<feature type="coiled-coil region" evidence="1">
    <location>
        <begin position="1612"/>
        <end position="1642"/>
    </location>
</feature>
<feature type="compositionally biased region" description="Polar residues" evidence="2">
    <location>
        <begin position="1791"/>
        <end position="1814"/>
    </location>
</feature>
<dbReference type="InterPro" id="IPR045862">
    <property type="entry name" value="Trf4-like"/>
</dbReference>
<evidence type="ECO:0008006" key="5">
    <source>
        <dbReference type="Google" id="ProtNLM"/>
    </source>
</evidence>
<feature type="compositionally biased region" description="Low complexity" evidence="2">
    <location>
        <begin position="1719"/>
        <end position="1735"/>
    </location>
</feature>
<feature type="compositionally biased region" description="Polar residues" evidence="2">
    <location>
        <begin position="832"/>
        <end position="843"/>
    </location>
</feature>
<sequence>MVVKGTTRKQPGKNQGTKPQPHRFLFLICSSGGPISCLKALLPQLNHLNPTDSTGHYRVKHVVQSRQTDFMSKTFRRPPHESMKNILKLRKTWSVATNTYTSPEVCDCRFLRTIVAIVKQNHRETVITRPATNRSSEGSLDPPAKIQRVAQLHSCQRPPLRRATLSTHDTATTVDERSRILQHCPYTNIPPHWRRPSQAITMTPTAAQTTSARSWFASLPTDEQRAAASSITDPVFLVLFLDLAREEGEHSSLWDTHVVVLEFLVLTVPPPPPPYATDAATAPSTWEGIAARYDAYLSRVMERRIVSDDAAIDSKQCAGETVDRNDGAGKDAPETKMPANDAEADAMTPVDRMPNDATTESGMETMENINVSSPSSGGDGGEDNLSNLLSVLISHVYAILPASFSNDADEVRKMINGDVTSIGKSPTQDKKDATASSSSCSSDNNRLSHEGVAALTLDPSTLGTSGESNLFYNLADQIVSLIGTKSSSSGTGEENGEEAEGEKDAPSVPRFLTEQSSRDCGLWPRWMDLSSKDEDGDLQQQKMTSLGILLLAGFEMSIEASYQRWLKRIGGQRQQQQTSTLQVGEVMVHMGEESALHTVWQSSSSESNILPASELNEDTKLMEDIERIFCFRKTLAEDGDKVLTLLSPEDLTQLESNFQNREAALKAEHLLMTPLQWILSSSSAVLLCLSLNNVMMGIWTKTRSLLAGGGKGSQKEEGTSLMEDVESIGEVFMSQSKKQKKKKKKKASHCHKRKPLSHGAHSKAKVEKAEPTGPPSTPVAKVELGPSIVVADGDKYHEESAKSPVDDVPIEVNERPDSDEKKSDSPDPLPINNCSDPSPTDNCHNPPPIVITTSEAESIDLPSEEKIETGSPEPNPVTNAQQEATAEDDADESAWETVPAKTRKPKVKPPTELPNNKSSLQNRSSQSGRNNTGATSTGDGGNSTNTRKGKRRKDRDRGKRHQTKVVKDVLTHILDAVDDQVARRAKQGAKSVSSDDRRRLSTNDKRSVSSNNRSHGNNDQRRKAAPVPSSTNSKQPRTMRDVVVGAAASPAKSYVKVPNGAPNKAKLATEPTRGSKIKPGLSYKSVIEPTRQPAVVTPSPVNGTKAPDVKVNRVVEHQIMKDKIIAGDSDGNVPSNETPVKSHVTRPAVENETKVTSAKEDSCRTPLSATDDERNNPPLSTLLGPGTSCSATSSVASSLEAPHSSRFRHQSISTTEDVGVHLLNVCRQLSEEIDTFMSRRSHALNVRRKERSAVLGALQDTLRKIWPGSCHVEMYGSCATQLDLPSSDLDLVVCGLDEIIMNHIPIEQTSSSTMKSPTNSTQTLHQSPANSVQNLRQSFDNSAHNLPHSPGETTPQIRIPSNQEFESSHGEPAADQMTDFAPEGEHEMVYDASEEDVTMGMESYNPDYHPNQQEYYYVPYNYIPPISLNAQRVIRLASELEMQPWAVQVKAIPTAAVPVVKMLADPSRLPGAVGNGSSWMIPQHIAAQAGAPCSPPLSPDQIPVAPNQFFQQGQASSSHFFSQHSMPAWRGADIMNGLQPVDITFEGPEHGGIGSTTYSACVVQEACNETGLPPESTPVVQVAMVLKELLAQRRLNEPFSGGLSSYALLLLLLAVMKERRIIQEEMERVEKQRQEVSRLDGDSKLSQMQNNTGTRMSTALVNAGKNTAPKSEKRKVEEVPPAVAPPSNGKVIVDKIEEPSNMPSKQIATSSWASIAKKSNGSTTRTDSTSTTTISNSSAMAVKNILNEKNRAFPSSGTEETKNASNRNAKTYNAAAQSGSSSNSAETESEPTQCKITNTLPQSKVTVDGQVTQSTEEDAKLRPPLIPQCSNDVLEVLCSGELTSGKLLMHFLLFYGQHFDAQSTLIDINGTHHPEYGRLDIAKLSPFVARPPGGTIDPVTGMYSVDPIVVYDPLEGAMDHNVAKRCYCWNNVRWVFAQCYMTVSSVVETSGTSTKTAAKVRHRGDPAKDGTSAVVKSGDSTPKEQPGTNSDLTTPILELLLSF</sequence>
<reference evidence="3 4" key="1">
    <citation type="journal article" date="2020" name="G3 (Bethesda)">
        <title>Improved Reference Genome for Cyclotella cryptica CCMP332, a Model for Cell Wall Morphogenesis, Salinity Adaptation, and Lipid Production in Diatoms (Bacillariophyta).</title>
        <authorList>
            <person name="Roberts W.R."/>
            <person name="Downey K.M."/>
            <person name="Ruck E.C."/>
            <person name="Traller J.C."/>
            <person name="Alverson A.J."/>
        </authorList>
    </citation>
    <scope>NUCLEOTIDE SEQUENCE [LARGE SCALE GENOMIC DNA]</scope>
    <source>
        <strain evidence="3 4">CCMP332</strain>
    </source>
</reference>
<evidence type="ECO:0000313" key="3">
    <source>
        <dbReference type="EMBL" id="KAL3790575.1"/>
    </source>
</evidence>
<dbReference type="PANTHER" id="PTHR23092:SF15">
    <property type="entry name" value="INACTIVE NON-CANONICAL POLY(A) RNA POLYMERASE PROTEIN TRF4-2-RELATED"/>
    <property type="match status" value="1"/>
</dbReference>
<feature type="region of interest" description="Disordered" evidence="2">
    <location>
        <begin position="1665"/>
        <end position="1686"/>
    </location>
</feature>
<dbReference type="SUPFAM" id="SSF81301">
    <property type="entry name" value="Nucleotidyltransferase"/>
    <property type="match status" value="1"/>
</dbReference>
<feature type="compositionally biased region" description="Basic residues" evidence="2">
    <location>
        <begin position="947"/>
        <end position="964"/>
    </location>
</feature>
<feature type="region of interest" description="Disordered" evidence="2">
    <location>
        <begin position="419"/>
        <end position="446"/>
    </location>
</feature>
<keyword evidence="4" id="KW-1185">Reference proteome</keyword>
<dbReference type="EMBL" id="JABMIG020000125">
    <property type="protein sequence ID" value="KAL3790575.1"/>
    <property type="molecule type" value="Genomic_DNA"/>
</dbReference>
<accession>A0ABD3PWN2</accession>
<feature type="region of interest" description="Disordered" evidence="2">
    <location>
        <begin position="1307"/>
        <end position="1377"/>
    </location>
</feature>
<feature type="compositionally biased region" description="Basic and acidic residues" evidence="2">
    <location>
        <begin position="993"/>
        <end position="1007"/>
    </location>
</feature>
<feature type="compositionally biased region" description="Polar residues" evidence="2">
    <location>
        <begin position="1701"/>
        <end position="1713"/>
    </location>
</feature>
<feature type="compositionally biased region" description="Polar residues" evidence="2">
    <location>
        <begin position="913"/>
        <end position="929"/>
    </location>
</feature>
<feature type="compositionally biased region" description="Polar residues" evidence="2">
    <location>
        <begin position="1351"/>
        <end position="1365"/>
    </location>
</feature>
<keyword evidence="1" id="KW-0175">Coiled coil</keyword>
<proteinExistence type="predicted"/>
<feature type="region of interest" description="Disordered" evidence="2">
    <location>
        <begin position="1952"/>
        <end position="1991"/>
    </location>
</feature>
<comment type="caution">
    <text evidence="3">The sequence shown here is derived from an EMBL/GenBank/DDBJ whole genome shotgun (WGS) entry which is preliminary data.</text>
</comment>
<feature type="compositionally biased region" description="Basic and acidic residues" evidence="2">
    <location>
        <begin position="812"/>
        <end position="825"/>
    </location>
</feature>
<feature type="compositionally biased region" description="Low complexity" evidence="2">
    <location>
        <begin position="1774"/>
        <end position="1786"/>
    </location>
</feature>
<evidence type="ECO:0000256" key="2">
    <source>
        <dbReference type="SAM" id="MobiDB-lite"/>
    </source>
</evidence>
<name>A0ABD3PWN2_9STRA</name>
<feature type="compositionally biased region" description="Polar residues" evidence="2">
    <location>
        <begin position="1307"/>
        <end position="1344"/>
    </location>
</feature>
<feature type="compositionally biased region" description="Basic and acidic residues" evidence="2">
    <location>
        <begin position="321"/>
        <end position="334"/>
    </location>
</feature>
<protein>
    <recommendedName>
        <fullName evidence="5">Polymerase nucleotidyl transferase domain-containing protein</fullName>
    </recommendedName>
</protein>
<feature type="compositionally biased region" description="Acidic residues" evidence="2">
    <location>
        <begin position="885"/>
        <end position="894"/>
    </location>
</feature>
<feature type="compositionally biased region" description="Basic and acidic residues" evidence="2">
    <location>
        <begin position="792"/>
        <end position="805"/>
    </location>
</feature>
<dbReference type="InterPro" id="IPR043519">
    <property type="entry name" value="NT_sf"/>
</dbReference>
<feature type="region of interest" description="Disordered" evidence="2">
    <location>
        <begin position="1699"/>
        <end position="1735"/>
    </location>
</feature>
<dbReference type="Proteomes" id="UP001516023">
    <property type="component" value="Unassembled WGS sequence"/>
</dbReference>
<feature type="region of interest" description="Disordered" evidence="2">
    <location>
        <begin position="1126"/>
        <end position="1195"/>
    </location>
</feature>
<evidence type="ECO:0000256" key="1">
    <source>
        <dbReference type="SAM" id="Coils"/>
    </source>
</evidence>
<feature type="region of interest" description="Disordered" evidence="2">
    <location>
        <begin position="1748"/>
        <end position="1819"/>
    </location>
</feature>
<organism evidence="3 4">
    <name type="scientific">Cyclotella cryptica</name>
    <dbReference type="NCBI Taxonomy" id="29204"/>
    <lineage>
        <taxon>Eukaryota</taxon>
        <taxon>Sar</taxon>
        <taxon>Stramenopiles</taxon>
        <taxon>Ochrophyta</taxon>
        <taxon>Bacillariophyta</taxon>
        <taxon>Coscinodiscophyceae</taxon>
        <taxon>Thalassiosirophycidae</taxon>
        <taxon>Stephanodiscales</taxon>
        <taxon>Stephanodiscaceae</taxon>
        <taxon>Cyclotella</taxon>
    </lineage>
</organism>
<feature type="region of interest" description="Disordered" evidence="2">
    <location>
        <begin position="982"/>
        <end position="1039"/>
    </location>
</feature>
<feature type="compositionally biased region" description="Low complexity" evidence="2">
    <location>
        <begin position="930"/>
        <end position="946"/>
    </location>
</feature>
<feature type="compositionally biased region" description="Basic and acidic residues" evidence="2">
    <location>
        <begin position="1149"/>
        <end position="1163"/>
    </location>
</feature>
<dbReference type="Gene3D" id="1.10.1410.10">
    <property type="match status" value="2"/>
</dbReference>
<feature type="region of interest" description="Disordered" evidence="2">
    <location>
        <begin position="730"/>
        <end position="967"/>
    </location>
</feature>
<dbReference type="SUPFAM" id="SSF81631">
    <property type="entry name" value="PAP/OAS1 substrate-binding domain"/>
    <property type="match status" value="1"/>
</dbReference>
<feature type="region of interest" description="Disordered" evidence="2">
    <location>
        <begin position="317"/>
        <end position="360"/>
    </location>
</feature>
<feature type="region of interest" description="Disordered" evidence="2">
    <location>
        <begin position="484"/>
        <end position="508"/>
    </location>
</feature>